<evidence type="ECO:0000313" key="3">
    <source>
        <dbReference type="EMBL" id="RDE07672.1"/>
    </source>
</evidence>
<comment type="caution">
    <text evidence="3">The sequence shown here is derived from an EMBL/GenBank/DDBJ whole genome shotgun (WGS) entry which is preliminary data.</text>
</comment>
<feature type="compositionally biased region" description="Basic and acidic residues" evidence="1">
    <location>
        <begin position="1"/>
        <end position="10"/>
    </location>
</feature>
<protein>
    <recommendedName>
        <fullName evidence="5">DUF4367 domain-containing protein</fullName>
    </recommendedName>
</protein>
<feature type="region of interest" description="Disordered" evidence="1">
    <location>
        <begin position="1"/>
        <end position="21"/>
    </location>
</feature>
<dbReference type="OrthoDB" id="9837911at2"/>
<organism evidence="3 4">
    <name type="scientific">Pelagibacterium lacus</name>
    <dbReference type="NCBI Taxonomy" id="2282655"/>
    <lineage>
        <taxon>Bacteria</taxon>
        <taxon>Pseudomonadati</taxon>
        <taxon>Pseudomonadota</taxon>
        <taxon>Alphaproteobacteria</taxon>
        <taxon>Hyphomicrobiales</taxon>
        <taxon>Devosiaceae</taxon>
        <taxon>Pelagibacterium</taxon>
    </lineage>
</organism>
<dbReference type="RefSeq" id="WP_114647080.1">
    <property type="nucleotide sequence ID" value="NZ_QQNH01000042.1"/>
</dbReference>
<gene>
    <name evidence="3" type="ORF">DVH29_15435</name>
</gene>
<keyword evidence="2" id="KW-1133">Transmembrane helix</keyword>
<keyword evidence="4" id="KW-1185">Reference proteome</keyword>
<reference evidence="4" key="1">
    <citation type="submission" date="2018-07" db="EMBL/GenBank/DDBJ databases">
        <authorList>
            <person name="Liu B.-T."/>
            <person name="Du Z."/>
        </authorList>
    </citation>
    <scope>NUCLEOTIDE SEQUENCE [LARGE SCALE GENOMIC DNA]</scope>
    <source>
        <strain evidence="4">XYN52</strain>
    </source>
</reference>
<dbReference type="Proteomes" id="UP000253759">
    <property type="component" value="Unassembled WGS sequence"/>
</dbReference>
<evidence type="ECO:0000313" key="4">
    <source>
        <dbReference type="Proteomes" id="UP000253759"/>
    </source>
</evidence>
<dbReference type="EMBL" id="QQNH01000042">
    <property type="protein sequence ID" value="RDE07672.1"/>
    <property type="molecule type" value="Genomic_DNA"/>
</dbReference>
<evidence type="ECO:0000256" key="1">
    <source>
        <dbReference type="SAM" id="MobiDB-lite"/>
    </source>
</evidence>
<keyword evidence="2" id="KW-0812">Transmembrane</keyword>
<feature type="transmembrane region" description="Helical" evidence="2">
    <location>
        <begin position="60"/>
        <end position="81"/>
    </location>
</feature>
<sequence>MTAQDKDPFERLSQIATPEPDPAKIGAVAAMSARAFAAQSGRAPESKGGPFTRWFGGTHWLMPASAMALTVFAAALIVPLIGRQDMLSPSPSDAMLSREAAVAEVEPPAVVADQAMPAPQEGTRMGAVPSAPRQGLPLDLRDDVTVEAYSFDGVDIVVRSAADEVALYTMEGTFERPFDQRVKAPSETVELTDAFRRTTSEGEVLFVRSGLGGGQQQWDAFVDSGTGFALSGALSLLVHDAVDRAEVLARLDATDAQ</sequence>
<dbReference type="AlphaFoldDB" id="A0A369W322"/>
<proteinExistence type="predicted"/>
<evidence type="ECO:0000256" key="2">
    <source>
        <dbReference type="SAM" id="Phobius"/>
    </source>
</evidence>
<accession>A0A369W322</accession>
<evidence type="ECO:0008006" key="5">
    <source>
        <dbReference type="Google" id="ProtNLM"/>
    </source>
</evidence>
<keyword evidence="2" id="KW-0472">Membrane</keyword>
<name>A0A369W322_9HYPH</name>